<dbReference type="Proteomes" id="UP000663874">
    <property type="component" value="Unassembled WGS sequence"/>
</dbReference>
<comment type="caution">
    <text evidence="2">The sequence shown here is derived from an EMBL/GenBank/DDBJ whole genome shotgun (WGS) entry which is preliminary data.</text>
</comment>
<proteinExistence type="predicted"/>
<evidence type="ECO:0000313" key="3">
    <source>
        <dbReference type="Proteomes" id="UP000663874"/>
    </source>
</evidence>
<dbReference type="EMBL" id="CAJOBE010009024">
    <property type="protein sequence ID" value="CAF4075482.1"/>
    <property type="molecule type" value="Genomic_DNA"/>
</dbReference>
<name>A0A819T4G3_9BILA</name>
<reference evidence="2" key="1">
    <citation type="submission" date="2021-02" db="EMBL/GenBank/DDBJ databases">
        <authorList>
            <person name="Nowell W R."/>
        </authorList>
    </citation>
    <scope>NUCLEOTIDE SEQUENCE</scope>
</reference>
<dbReference type="Proteomes" id="UP000663889">
    <property type="component" value="Unassembled WGS sequence"/>
</dbReference>
<evidence type="ECO:0000313" key="2">
    <source>
        <dbReference type="EMBL" id="CAF4075482.1"/>
    </source>
</evidence>
<dbReference type="AlphaFoldDB" id="A0A819T4G3"/>
<evidence type="ECO:0000313" key="1">
    <source>
        <dbReference type="EMBL" id="CAF1545367.1"/>
    </source>
</evidence>
<gene>
    <name evidence="2" type="ORF">FNK824_LOCUS30055</name>
    <name evidence="1" type="ORF">SEV965_LOCUS38383</name>
</gene>
<protein>
    <submittedName>
        <fullName evidence="2">Uncharacterized protein</fullName>
    </submittedName>
</protein>
<accession>A0A819T4G3</accession>
<sequence>MEHGFELIELPVGTILHKAMKVPSSGLPSQTDILNTYAAKNSWLANLLGAKQYADWGYGDIVHFQVIKKIKLFDITSASNWKMIWSKMDSQLKSLRERNIPSDKIIQLTIGYGVTWEQQQKLLLEFGDAITNDFTYHPQDEIKKRNSHPNDWFSINGKPTVLMSKTTTFGWRNEDLNRVSFTTALDNIMADAITEFVNVDGYYSSKFPSLFHGGGALNAEIAIRVPRDTLKIMDIACKNDSYPCGSKCYNVEEQECLPGGLLERF</sequence>
<dbReference type="EMBL" id="CAJNOU010009290">
    <property type="protein sequence ID" value="CAF1545367.1"/>
    <property type="molecule type" value="Genomic_DNA"/>
</dbReference>
<organism evidence="2 3">
    <name type="scientific">Rotaria sordida</name>
    <dbReference type="NCBI Taxonomy" id="392033"/>
    <lineage>
        <taxon>Eukaryota</taxon>
        <taxon>Metazoa</taxon>
        <taxon>Spiralia</taxon>
        <taxon>Gnathifera</taxon>
        <taxon>Rotifera</taxon>
        <taxon>Eurotatoria</taxon>
        <taxon>Bdelloidea</taxon>
        <taxon>Philodinida</taxon>
        <taxon>Philodinidae</taxon>
        <taxon>Rotaria</taxon>
    </lineage>
</organism>